<gene>
    <name evidence="2" type="ORF">GH723_11800</name>
</gene>
<evidence type="ECO:0000259" key="1">
    <source>
        <dbReference type="Pfam" id="PF08241"/>
    </source>
</evidence>
<evidence type="ECO:0000313" key="3">
    <source>
        <dbReference type="Proteomes" id="UP000334019"/>
    </source>
</evidence>
<organism evidence="2 3">
    <name type="scientific">Actinomarinicola tropica</name>
    <dbReference type="NCBI Taxonomy" id="2789776"/>
    <lineage>
        <taxon>Bacteria</taxon>
        <taxon>Bacillati</taxon>
        <taxon>Actinomycetota</taxon>
        <taxon>Acidimicrobiia</taxon>
        <taxon>Acidimicrobiales</taxon>
        <taxon>Iamiaceae</taxon>
        <taxon>Actinomarinicola</taxon>
    </lineage>
</organism>
<dbReference type="SUPFAM" id="SSF53335">
    <property type="entry name" value="S-adenosyl-L-methionine-dependent methyltransferases"/>
    <property type="match status" value="1"/>
</dbReference>
<keyword evidence="3" id="KW-1185">Reference proteome</keyword>
<keyword evidence="2" id="KW-0489">Methyltransferase</keyword>
<keyword evidence="2" id="KW-0808">Transferase</keyword>
<reference evidence="2 3" key="1">
    <citation type="submission" date="2019-11" db="EMBL/GenBank/DDBJ databases">
        <authorList>
            <person name="He Y."/>
        </authorList>
    </citation>
    <scope>NUCLEOTIDE SEQUENCE [LARGE SCALE GENOMIC DNA]</scope>
    <source>
        <strain evidence="2 3">SCSIO 58843</strain>
    </source>
</reference>
<name>A0A5Q2RRA8_9ACTN</name>
<sequence>MTVDHYADRYWNDLPAVLRYMQRRATGDPATWWMDHFKATYATPPRRRGLVIGCGNGWVERDLFDRGVCEHFDAFDFSADYLVQAEAAKGDRSISYRQSDFRSFRPEGAYDLIVNVAALHHAQHLWRHVARLADALTSDGVFVHWEYVGPRRNQYPRSQIRAMERVRDELPERFRTPHALKPSRRAAVLGDPTEAVHSDEIVDALEAFFEIEMRRDVGGGIAYQLLWNFTEPFEDEDDAEAQDALQAILRADEAQTGTSAVPPMFTYIVARPRTAATWRGRWRRFVHEPVRESLPARLEDRYPGEAVLELAERAAGRIRARTRP</sequence>
<dbReference type="GO" id="GO:0008757">
    <property type="term" value="F:S-adenosylmethionine-dependent methyltransferase activity"/>
    <property type="evidence" value="ECO:0007669"/>
    <property type="project" value="InterPro"/>
</dbReference>
<dbReference type="Gene3D" id="3.40.50.150">
    <property type="entry name" value="Vaccinia Virus protein VP39"/>
    <property type="match status" value="1"/>
</dbReference>
<dbReference type="Proteomes" id="UP000334019">
    <property type="component" value="Chromosome"/>
</dbReference>
<proteinExistence type="predicted"/>
<dbReference type="AlphaFoldDB" id="A0A5Q2RRA8"/>
<dbReference type="CDD" id="cd02440">
    <property type="entry name" value="AdoMet_MTases"/>
    <property type="match status" value="1"/>
</dbReference>
<dbReference type="GO" id="GO:0032259">
    <property type="term" value="P:methylation"/>
    <property type="evidence" value="ECO:0007669"/>
    <property type="project" value="UniProtKB-KW"/>
</dbReference>
<protein>
    <submittedName>
        <fullName evidence="2">Methyltransferase domain-containing protein</fullName>
    </submittedName>
</protein>
<dbReference type="InterPro" id="IPR013216">
    <property type="entry name" value="Methyltransf_11"/>
</dbReference>
<dbReference type="InterPro" id="IPR029063">
    <property type="entry name" value="SAM-dependent_MTases_sf"/>
</dbReference>
<evidence type="ECO:0000313" key="2">
    <source>
        <dbReference type="EMBL" id="QGG95725.1"/>
    </source>
</evidence>
<feature type="domain" description="Methyltransferase type 11" evidence="1">
    <location>
        <begin position="51"/>
        <end position="143"/>
    </location>
</feature>
<dbReference type="KEGG" id="atq:GH723_11800"/>
<accession>A0A5Q2RRA8</accession>
<dbReference type="RefSeq" id="WP_153759831.1">
    <property type="nucleotide sequence ID" value="NZ_CP045851.1"/>
</dbReference>
<dbReference type="Pfam" id="PF08241">
    <property type="entry name" value="Methyltransf_11"/>
    <property type="match status" value="1"/>
</dbReference>
<dbReference type="EMBL" id="CP045851">
    <property type="protein sequence ID" value="QGG95725.1"/>
    <property type="molecule type" value="Genomic_DNA"/>
</dbReference>